<protein>
    <recommendedName>
        <fullName evidence="1">UspA domain-containing protein</fullName>
    </recommendedName>
</protein>
<gene>
    <name evidence="2" type="ORF">TAV2_LOCUS26335</name>
</gene>
<comment type="caution">
    <text evidence="2">The sequence shown here is derived from an EMBL/GenBank/DDBJ whole genome shotgun (WGS) entry which is preliminary data.</text>
</comment>
<dbReference type="InterPro" id="IPR006015">
    <property type="entry name" value="Universal_stress_UspA"/>
</dbReference>
<dbReference type="AlphaFoldDB" id="A0AAU9TB73"/>
<evidence type="ECO:0000313" key="3">
    <source>
        <dbReference type="Proteomes" id="UP000836841"/>
    </source>
</evidence>
<proteinExistence type="predicted"/>
<dbReference type="CDD" id="cd23659">
    <property type="entry name" value="USP_At3g01520-like"/>
    <property type="match status" value="1"/>
</dbReference>
<dbReference type="InterPro" id="IPR006016">
    <property type="entry name" value="UspA"/>
</dbReference>
<dbReference type="PRINTS" id="PR01438">
    <property type="entry name" value="UNVRSLSTRESS"/>
</dbReference>
<keyword evidence="3" id="KW-1185">Reference proteome</keyword>
<dbReference type="Gene3D" id="3.40.50.620">
    <property type="entry name" value="HUPs"/>
    <property type="match status" value="1"/>
</dbReference>
<dbReference type="Pfam" id="PF00582">
    <property type="entry name" value="Usp"/>
    <property type="match status" value="1"/>
</dbReference>
<accession>A0AAU9TB73</accession>
<dbReference type="PANTHER" id="PTHR46100">
    <property type="entry name" value="IMP2'P"/>
    <property type="match status" value="1"/>
</dbReference>
<evidence type="ECO:0000259" key="1">
    <source>
        <dbReference type="Pfam" id="PF00582"/>
    </source>
</evidence>
<evidence type="ECO:0000313" key="2">
    <source>
        <dbReference type="EMBL" id="CAH2080633.1"/>
    </source>
</evidence>
<name>A0AAU9TB73_THLAR</name>
<dbReference type="EMBL" id="CAJVSB020000938">
    <property type="protein sequence ID" value="CAH2080633.1"/>
    <property type="molecule type" value="Genomic_DNA"/>
</dbReference>
<dbReference type="Proteomes" id="UP000836841">
    <property type="component" value="Unassembled WGS sequence"/>
</dbReference>
<feature type="domain" description="UspA" evidence="1">
    <location>
        <begin position="47"/>
        <end position="117"/>
    </location>
</feature>
<dbReference type="InterPro" id="IPR014729">
    <property type="entry name" value="Rossmann-like_a/b/a_fold"/>
</dbReference>
<sequence>MRTTRRVKCSYGKPPARVPFIPLTDFASPVTMKKYGVTPGSATLDIVNKADRDKEIMVLAKIYWGDPREKLIEAIDTIPLTCLVMGSRGLGTIKRAIMGSVSNYVVSNASCPVTVVKHSPPK</sequence>
<dbReference type="PANTHER" id="PTHR46100:SF4">
    <property type="entry name" value="USPA DOMAIN-CONTAINING PROTEIN"/>
    <property type="match status" value="1"/>
</dbReference>
<dbReference type="SUPFAM" id="SSF52402">
    <property type="entry name" value="Adenine nucleotide alpha hydrolases-like"/>
    <property type="match status" value="1"/>
</dbReference>
<reference evidence="2 3" key="1">
    <citation type="submission" date="2022-03" db="EMBL/GenBank/DDBJ databases">
        <authorList>
            <person name="Nunn A."/>
            <person name="Chopra R."/>
            <person name="Nunn A."/>
            <person name="Contreras Garrido A."/>
        </authorList>
    </citation>
    <scope>NUCLEOTIDE SEQUENCE [LARGE SCALE GENOMIC DNA]</scope>
</reference>
<organism evidence="2 3">
    <name type="scientific">Thlaspi arvense</name>
    <name type="common">Field penny-cress</name>
    <dbReference type="NCBI Taxonomy" id="13288"/>
    <lineage>
        <taxon>Eukaryota</taxon>
        <taxon>Viridiplantae</taxon>
        <taxon>Streptophyta</taxon>
        <taxon>Embryophyta</taxon>
        <taxon>Tracheophyta</taxon>
        <taxon>Spermatophyta</taxon>
        <taxon>Magnoliopsida</taxon>
        <taxon>eudicotyledons</taxon>
        <taxon>Gunneridae</taxon>
        <taxon>Pentapetalae</taxon>
        <taxon>rosids</taxon>
        <taxon>malvids</taxon>
        <taxon>Brassicales</taxon>
        <taxon>Brassicaceae</taxon>
        <taxon>Thlaspideae</taxon>
        <taxon>Thlaspi</taxon>
    </lineage>
</organism>